<protein>
    <submittedName>
        <fullName evidence="4">3-demethylubiquinone-9 3-methyltransferase (Glyoxalase superfamily)</fullName>
    </submittedName>
</protein>
<dbReference type="InterPro" id="IPR028973">
    <property type="entry name" value="PhnB-like"/>
</dbReference>
<evidence type="ECO:0000256" key="1">
    <source>
        <dbReference type="ARBA" id="ARBA00007689"/>
    </source>
</evidence>
<dbReference type="Proteomes" id="UP001265700">
    <property type="component" value="Unassembled WGS sequence"/>
</dbReference>
<feature type="domain" description="YCII-related" evidence="2">
    <location>
        <begin position="24"/>
        <end position="105"/>
    </location>
</feature>
<evidence type="ECO:0000259" key="3">
    <source>
        <dbReference type="Pfam" id="PF06983"/>
    </source>
</evidence>
<dbReference type="Pfam" id="PF03795">
    <property type="entry name" value="YCII"/>
    <property type="match status" value="1"/>
</dbReference>
<dbReference type="CDD" id="cd06588">
    <property type="entry name" value="PhnB_like"/>
    <property type="match status" value="1"/>
</dbReference>
<accession>A0ABU1WKC5</accession>
<dbReference type="InterPro" id="IPR005545">
    <property type="entry name" value="YCII"/>
</dbReference>
<dbReference type="InterPro" id="IPR011008">
    <property type="entry name" value="Dimeric_a/b-barrel"/>
</dbReference>
<gene>
    <name evidence="4" type="ORF">J2W49_001700</name>
</gene>
<keyword evidence="5" id="KW-1185">Reference proteome</keyword>
<dbReference type="EMBL" id="JAVDWU010000003">
    <property type="protein sequence ID" value="MDR7149745.1"/>
    <property type="molecule type" value="Genomic_DNA"/>
</dbReference>
<dbReference type="Gene3D" id="3.10.180.10">
    <property type="entry name" value="2,3-Dihydroxybiphenyl 1,2-Dioxygenase, domain 1"/>
    <property type="match status" value="1"/>
</dbReference>
<feature type="domain" description="PhnB-like" evidence="3">
    <location>
        <begin position="151"/>
        <end position="265"/>
    </location>
</feature>
<organism evidence="4 5">
    <name type="scientific">Hydrogenophaga palleronii</name>
    <dbReference type="NCBI Taxonomy" id="65655"/>
    <lineage>
        <taxon>Bacteria</taxon>
        <taxon>Pseudomonadati</taxon>
        <taxon>Pseudomonadota</taxon>
        <taxon>Betaproteobacteria</taxon>
        <taxon>Burkholderiales</taxon>
        <taxon>Comamonadaceae</taxon>
        <taxon>Hydrogenophaga</taxon>
    </lineage>
</organism>
<sequence>MRFIITAQSGQQDATKTAAPEPGFNEALFTAYMKFNEEMHRAGVLVASEGLNPGAGGARIELTNGKRQVVDGPFAESKELVGGFYIIEVDSLDEAIRWALRAPSGMGFDDVLEVRPLTGAGDLPPEILALIRSAAPAWSASWQRRSATPRNTICLWYDGAALDAARFYAATFPDSTVGHILHAPGDYPSGKQGDVLTVEFTVAGIPCLGLNGGPTFQHNEAFSFQIATDDQTETDRLWNAIVGNGGQESACGWCKDRWGVNWQITPRALTQAITDPDRAAARRAFEAMMTMQKIDIAAIEAARRGEAPAQR</sequence>
<reference evidence="4 5" key="1">
    <citation type="submission" date="2023-07" db="EMBL/GenBank/DDBJ databases">
        <title>Sorghum-associated microbial communities from plants grown in Nebraska, USA.</title>
        <authorList>
            <person name="Schachtman D."/>
        </authorList>
    </citation>
    <scope>NUCLEOTIDE SEQUENCE [LARGE SCALE GENOMIC DNA]</scope>
    <source>
        <strain evidence="4 5">4249</strain>
    </source>
</reference>
<dbReference type="PANTHER" id="PTHR33990:SF2">
    <property type="entry name" value="PHNB-LIKE DOMAIN-CONTAINING PROTEIN"/>
    <property type="match status" value="1"/>
</dbReference>
<dbReference type="Gene3D" id="3.30.70.1060">
    <property type="entry name" value="Dimeric alpha+beta barrel"/>
    <property type="match status" value="1"/>
</dbReference>
<evidence type="ECO:0000313" key="4">
    <source>
        <dbReference type="EMBL" id="MDR7149745.1"/>
    </source>
</evidence>
<evidence type="ECO:0000313" key="5">
    <source>
        <dbReference type="Proteomes" id="UP001265700"/>
    </source>
</evidence>
<comment type="caution">
    <text evidence="4">The sequence shown here is derived from an EMBL/GenBank/DDBJ whole genome shotgun (WGS) entry which is preliminary data.</text>
</comment>
<dbReference type="InterPro" id="IPR029068">
    <property type="entry name" value="Glyas_Bleomycin-R_OHBP_Dase"/>
</dbReference>
<comment type="similarity">
    <text evidence="1">Belongs to the YciI family.</text>
</comment>
<dbReference type="SUPFAM" id="SSF54593">
    <property type="entry name" value="Glyoxalase/Bleomycin resistance protein/Dihydroxybiphenyl dioxygenase"/>
    <property type="match status" value="1"/>
</dbReference>
<dbReference type="PANTHER" id="PTHR33990">
    <property type="entry name" value="PROTEIN YJDN-RELATED"/>
    <property type="match status" value="1"/>
</dbReference>
<name>A0ABU1WKC5_9BURK</name>
<proteinExistence type="inferred from homology"/>
<evidence type="ECO:0000259" key="2">
    <source>
        <dbReference type="Pfam" id="PF03795"/>
    </source>
</evidence>
<dbReference type="SUPFAM" id="SSF54909">
    <property type="entry name" value="Dimeric alpha+beta barrel"/>
    <property type="match status" value="1"/>
</dbReference>
<dbReference type="Pfam" id="PF06983">
    <property type="entry name" value="3-dmu-9_3-mt"/>
    <property type="match status" value="1"/>
</dbReference>